<gene>
    <name evidence="2" type="ORF">BDN71DRAFT_1446417</name>
</gene>
<proteinExistence type="predicted"/>
<evidence type="ECO:0000313" key="2">
    <source>
        <dbReference type="EMBL" id="KAF9496230.1"/>
    </source>
</evidence>
<organism evidence="2 3">
    <name type="scientific">Pleurotus eryngii</name>
    <name type="common">Boletus of the steppes</name>
    <dbReference type="NCBI Taxonomy" id="5323"/>
    <lineage>
        <taxon>Eukaryota</taxon>
        <taxon>Fungi</taxon>
        <taxon>Dikarya</taxon>
        <taxon>Basidiomycota</taxon>
        <taxon>Agaricomycotina</taxon>
        <taxon>Agaricomycetes</taxon>
        <taxon>Agaricomycetidae</taxon>
        <taxon>Agaricales</taxon>
        <taxon>Pleurotineae</taxon>
        <taxon>Pleurotaceae</taxon>
        <taxon>Pleurotus</taxon>
    </lineage>
</organism>
<keyword evidence="3" id="KW-1185">Reference proteome</keyword>
<accession>A0A9P6A0Y4</accession>
<sequence>MRGGATKLNRLDPGSNEGSSHRMGRYCLANLAQRPPYECDAIPLCHRGDSLRGASEGMRVRAFTFAAETLAGNERGDREGERKSD</sequence>
<reference evidence="2" key="1">
    <citation type="submission" date="2020-11" db="EMBL/GenBank/DDBJ databases">
        <authorList>
            <consortium name="DOE Joint Genome Institute"/>
            <person name="Ahrendt S."/>
            <person name="Riley R."/>
            <person name="Andreopoulos W."/>
            <person name="Labutti K."/>
            <person name="Pangilinan J."/>
            <person name="Ruiz-Duenas F.J."/>
            <person name="Barrasa J.M."/>
            <person name="Sanchez-Garcia M."/>
            <person name="Camarero S."/>
            <person name="Miyauchi S."/>
            <person name="Serrano A."/>
            <person name="Linde D."/>
            <person name="Babiker R."/>
            <person name="Drula E."/>
            <person name="Ayuso-Fernandez I."/>
            <person name="Pacheco R."/>
            <person name="Padilla G."/>
            <person name="Ferreira P."/>
            <person name="Barriuso J."/>
            <person name="Kellner H."/>
            <person name="Castanera R."/>
            <person name="Alfaro M."/>
            <person name="Ramirez L."/>
            <person name="Pisabarro A.G."/>
            <person name="Kuo A."/>
            <person name="Tritt A."/>
            <person name="Lipzen A."/>
            <person name="He G."/>
            <person name="Yan M."/>
            <person name="Ng V."/>
            <person name="Cullen D."/>
            <person name="Martin F."/>
            <person name="Rosso M.-N."/>
            <person name="Henrissat B."/>
            <person name="Hibbett D."/>
            <person name="Martinez A.T."/>
            <person name="Grigoriev I.V."/>
        </authorList>
    </citation>
    <scope>NUCLEOTIDE SEQUENCE</scope>
    <source>
        <strain evidence="2">ATCC 90797</strain>
    </source>
</reference>
<protein>
    <submittedName>
        <fullName evidence="2">Uncharacterized protein</fullName>
    </submittedName>
</protein>
<evidence type="ECO:0000256" key="1">
    <source>
        <dbReference type="SAM" id="MobiDB-lite"/>
    </source>
</evidence>
<dbReference type="EMBL" id="MU154554">
    <property type="protein sequence ID" value="KAF9496230.1"/>
    <property type="molecule type" value="Genomic_DNA"/>
</dbReference>
<name>A0A9P6A0Y4_PLEER</name>
<dbReference type="Proteomes" id="UP000807025">
    <property type="component" value="Unassembled WGS sequence"/>
</dbReference>
<dbReference type="AlphaFoldDB" id="A0A9P6A0Y4"/>
<comment type="caution">
    <text evidence="2">The sequence shown here is derived from an EMBL/GenBank/DDBJ whole genome shotgun (WGS) entry which is preliminary data.</text>
</comment>
<evidence type="ECO:0000313" key="3">
    <source>
        <dbReference type="Proteomes" id="UP000807025"/>
    </source>
</evidence>
<feature type="region of interest" description="Disordered" evidence="1">
    <location>
        <begin position="1"/>
        <end position="22"/>
    </location>
</feature>